<protein>
    <submittedName>
        <fullName evidence="1">Uncharacterized protein</fullName>
    </submittedName>
</protein>
<dbReference type="VEuPathDB" id="TriTrypDB:TcG_09704"/>
<sequence length="172" mass="18841">MPSAGFSADRTYAKDACIPRESTNSYIHFSSHVMACDFELTLFATPCSEVLSTQMSMVDGKMAGKADKAKRNARASACMIRKGFLSHFPPTVITSPEYGMKTAPHPWSDASVMMAADAFSVGLMIRLRLFSMMCRNLLPKPTAAGGRFVGDVSCTIPWLSADNRRRTALMKK</sequence>
<organism evidence="1 2">
    <name type="scientific">Trypanosoma cruzi</name>
    <dbReference type="NCBI Taxonomy" id="5693"/>
    <lineage>
        <taxon>Eukaryota</taxon>
        <taxon>Discoba</taxon>
        <taxon>Euglenozoa</taxon>
        <taxon>Kinetoplastea</taxon>
        <taxon>Metakinetoplastina</taxon>
        <taxon>Trypanosomatida</taxon>
        <taxon>Trypanosomatidae</taxon>
        <taxon>Trypanosoma</taxon>
        <taxon>Schizotrypanum</taxon>
    </lineage>
</organism>
<name>A0A2V2WMT9_TRYCR</name>
<proteinExistence type="predicted"/>
<evidence type="ECO:0000313" key="2">
    <source>
        <dbReference type="Proteomes" id="UP000246078"/>
    </source>
</evidence>
<dbReference type="Proteomes" id="UP000246078">
    <property type="component" value="Unassembled WGS sequence"/>
</dbReference>
<dbReference type="VEuPathDB" id="TriTrypDB:C3747_82g43"/>
<dbReference type="VEuPathDB" id="TriTrypDB:TcCL_ESM08298"/>
<dbReference type="AlphaFoldDB" id="A0A2V2WMT9"/>
<dbReference type="EMBL" id="PRFC01000082">
    <property type="protein sequence ID" value="PWV09143.1"/>
    <property type="molecule type" value="Genomic_DNA"/>
</dbReference>
<reference evidence="1 2" key="1">
    <citation type="journal article" date="2018" name="Microb. Genom.">
        <title>Expanding an expanded genome: long-read sequencing of Trypanosoma cruzi.</title>
        <authorList>
            <person name="Berna L."/>
            <person name="Rodriguez M."/>
            <person name="Chiribao M.L."/>
            <person name="Parodi-Talice A."/>
            <person name="Pita S."/>
            <person name="Rijo G."/>
            <person name="Alvarez-Valin F."/>
            <person name="Robello C."/>
        </authorList>
    </citation>
    <scope>NUCLEOTIDE SEQUENCE [LARGE SCALE GENOMIC DNA]</scope>
    <source>
        <strain evidence="1 2">TCC</strain>
    </source>
</reference>
<evidence type="ECO:0000313" key="1">
    <source>
        <dbReference type="EMBL" id="PWV09143.1"/>
    </source>
</evidence>
<accession>A0A2V2WMT9</accession>
<gene>
    <name evidence="1" type="ORF">C3747_82g43</name>
</gene>
<comment type="caution">
    <text evidence="1">The sequence shown here is derived from an EMBL/GenBank/DDBJ whole genome shotgun (WGS) entry which is preliminary data.</text>
</comment>